<comment type="pathway">
    <text evidence="7">Carbohydrate biosynthesis; dTDP-L-rhamnose biosynthesis.</text>
</comment>
<dbReference type="PANTHER" id="PTHR21047">
    <property type="entry name" value="DTDP-6-DEOXY-D-GLUCOSE-3,5 EPIMERASE"/>
    <property type="match status" value="1"/>
</dbReference>
<dbReference type="SUPFAM" id="SSF51182">
    <property type="entry name" value="RmlC-like cupins"/>
    <property type="match status" value="1"/>
</dbReference>
<evidence type="ECO:0000313" key="8">
    <source>
        <dbReference type="EMBL" id="SUU86792.1"/>
    </source>
</evidence>
<accession>A0A380WCZ6</accession>
<evidence type="ECO:0000256" key="2">
    <source>
        <dbReference type="ARBA" id="ARBA00001997"/>
    </source>
</evidence>
<feature type="active site" description="Proton donor" evidence="5">
    <location>
        <position position="125"/>
    </location>
</feature>
<feature type="active site" description="Proton acceptor" evidence="5">
    <location>
        <position position="55"/>
    </location>
</feature>
<evidence type="ECO:0000256" key="6">
    <source>
        <dbReference type="PIRSR" id="PIRSR600888-3"/>
    </source>
</evidence>
<evidence type="ECO:0000313" key="9">
    <source>
        <dbReference type="Proteomes" id="UP000254343"/>
    </source>
</evidence>
<dbReference type="NCBIfam" id="TIGR01221">
    <property type="entry name" value="rmlC"/>
    <property type="match status" value="1"/>
</dbReference>
<reference evidence="8 9" key="1">
    <citation type="submission" date="2018-06" db="EMBL/GenBank/DDBJ databases">
        <authorList>
            <consortium name="Pathogen Informatics"/>
            <person name="Doyle S."/>
        </authorList>
    </citation>
    <scope>NUCLEOTIDE SEQUENCE [LARGE SCALE GENOMIC DNA]</scope>
    <source>
        <strain evidence="8 9">NCTC12722</strain>
    </source>
</reference>
<dbReference type="Proteomes" id="UP000254343">
    <property type="component" value="Unassembled WGS sequence"/>
</dbReference>
<evidence type="ECO:0000256" key="1">
    <source>
        <dbReference type="ARBA" id="ARBA00001298"/>
    </source>
</evidence>
<evidence type="ECO:0000256" key="5">
    <source>
        <dbReference type="PIRSR" id="PIRSR600888-1"/>
    </source>
</evidence>
<dbReference type="EMBL" id="UIGB01000001">
    <property type="protein sequence ID" value="SUU86792.1"/>
    <property type="molecule type" value="Genomic_DNA"/>
</dbReference>
<protein>
    <recommendedName>
        <fullName evidence="4 7">dTDP-4-dehydrorhamnose 3,5-epimerase</fullName>
        <ecNumber evidence="3 7">5.1.3.13</ecNumber>
    </recommendedName>
    <alternativeName>
        <fullName evidence="7">Thymidine diphospho-4-keto-rhamnose 3,5-epimerase</fullName>
    </alternativeName>
</protein>
<dbReference type="GO" id="GO:0000271">
    <property type="term" value="P:polysaccharide biosynthetic process"/>
    <property type="evidence" value="ECO:0007669"/>
    <property type="project" value="TreeGrafter"/>
</dbReference>
<comment type="subunit">
    <text evidence="7">Homodimer.</text>
</comment>
<keyword evidence="7 8" id="KW-0413">Isomerase</keyword>
<comment type="similarity">
    <text evidence="7">Belongs to the dTDP-4-dehydrorhamnose 3,5-epimerase family.</text>
</comment>
<dbReference type="InterPro" id="IPR014710">
    <property type="entry name" value="RmlC-like_jellyroll"/>
</dbReference>
<dbReference type="UniPathway" id="UPA00124"/>
<dbReference type="Gene3D" id="2.60.120.10">
    <property type="entry name" value="Jelly Rolls"/>
    <property type="match status" value="1"/>
</dbReference>
<dbReference type="InterPro" id="IPR000888">
    <property type="entry name" value="RmlC-like"/>
</dbReference>
<comment type="catalytic activity">
    <reaction evidence="1 7">
        <text>dTDP-4-dehydro-6-deoxy-alpha-D-glucose = dTDP-4-dehydro-beta-L-rhamnose</text>
        <dbReference type="Rhea" id="RHEA:16969"/>
        <dbReference type="ChEBI" id="CHEBI:57649"/>
        <dbReference type="ChEBI" id="CHEBI:62830"/>
        <dbReference type="EC" id="5.1.3.13"/>
    </reaction>
</comment>
<sequence>MEGVKLIKTRKFGDLRGFFSETYSRKDFAEAGIDIEFVQDNHSLSSAVHTVRGLHFQLPPFAQDKLVRVVRGAVFDVAVDLRRRSPTYGQHVSAVISTDAWNQILVPVGFAHGFMTLEPDTEVIYKVSNYYSPEHDRGLLWNDRDLAIDWPSKSEVHLSEKDGKLPAFRDLPQIF</sequence>
<comment type="function">
    <text evidence="2 7">Catalyzes the epimerization of the C3' and C5'positions of dTDP-6-deoxy-D-xylo-4-hexulose, forming dTDP-6-deoxy-L-lyxo-4-hexulose.</text>
</comment>
<dbReference type="GO" id="GO:0008830">
    <property type="term" value="F:dTDP-4-dehydrorhamnose 3,5-epimerase activity"/>
    <property type="evidence" value="ECO:0007669"/>
    <property type="project" value="UniProtKB-UniRule"/>
</dbReference>
<gene>
    <name evidence="8" type="primary">rfbC</name>
    <name evidence="8" type="ORF">NCTC12722_04025</name>
</gene>
<evidence type="ECO:0000256" key="7">
    <source>
        <dbReference type="RuleBase" id="RU364069"/>
    </source>
</evidence>
<name>A0A380WCZ6_AFIFE</name>
<dbReference type="CDD" id="cd00438">
    <property type="entry name" value="cupin_RmlC"/>
    <property type="match status" value="1"/>
</dbReference>
<dbReference type="InterPro" id="IPR011051">
    <property type="entry name" value="RmlC_Cupin_sf"/>
</dbReference>
<feature type="site" description="Participates in a stacking interaction with the thymidine ring of dTDP-4-oxo-6-deoxyglucose" evidence="6">
    <location>
        <position position="131"/>
    </location>
</feature>
<dbReference type="PANTHER" id="PTHR21047:SF2">
    <property type="entry name" value="THYMIDINE DIPHOSPHO-4-KETO-RHAMNOSE 3,5-EPIMERASE"/>
    <property type="match status" value="1"/>
</dbReference>
<evidence type="ECO:0000256" key="4">
    <source>
        <dbReference type="ARBA" id="ARBA00019595"/>
    </source>
</evidence>
<dbReference type="Pfam" id="PF00908">
    <property type="entry name" value="dTDP_sugar_isom"/>
    <property type="match status" value="1"/>
</dbReference>
<dbReference type="GO" id="GO:0005829">
    <property type="term" value="C:cytosol"/>
    <property type="evidence" value="ECO:0007669"/>
    <property type="project" value="TreeGrafter"/>
</dbReference>
<evidence type="ECO:0000256" key="3">
    <source>
        <dbReference type="ARBA" id="ARBA00012098"/>
    </source>
</evidence>
<proteinExistence type="inferred from homology"/>
<dbReference type="EC" id="5.1.3.13" evidence="3 7"/>
<dbReference type="GO" id="GO:0019305">
    <property type="term" value="P:dTDP-rhamnose biosynthetic process"/>
    <property type="evidence" value="ECO:0007669"/>
    <property type="project" value="UniProtKB-UniRule"/>
</dbReference>
<dbReference type="AlphaFoldDB" id="A0A380WCZ6"/>
<organism evidence="8 9">
    <name type="scientific">Afipia felis</name>
    <name type="common">Cat scratch disease bacillus</name>
    <dbReference type="NCBI Taxonomy" id="1035"/>
    <lineage>
        <taxon>Bacteria</taxon>
        <taxon>Pseudomonadati</taxon>
        <taxon>Pseudomonadota</taxon>
        <taxon>Alphaproteobacteria</taxon>
        <taxon>Hyphomicrobiales</taxon>
        <taxon>Nitrobacteraceae</taxon>
        <taxon>Afipia</taxon>
    </lineage>
</organism>